<dbReference type="EMBL" id="JANHOG010000440">
    <property type="protein sequence ID" value="KAJ3554337.1"/>
    <property type="molecule type" value="Genomic_DNA"/>
</dbReference>
<evidence type="ECO:0000313" key="1">
    <source>
        <dbReference type="EMBL" id="KAJ3554337.1"/>
    </source>
</evidence>
<protein>
    <submittedName>
        <fullName evidence="1">Uncharacterized protein</fullName>
    </submittedName>
</protein>
<gene>
    <name evidence="1" type="ORF">NM688_g3162</name>
</gene>
<sequence>MHLFSKPRTEDVRAFFSRVVHERVGNAFPNWDPGVEMKVGDVGIIDPITQEFLAEQNIWKDALLPPDILEEYRPMESPPEDLRSICSVLKDGKYISVTPLRVSDKWGDGFHAKWTIHKGTEAMATYVLTKPAQISIPYKQKLIHELLRRYPNLEGKHLVTCVHTCRSYVRLINMDTKLTQDATIHLKVHHVGKSSMTTEWYHDRAVGEWRSAGEDGRSTFYPLYERSELKARLPATRPKRLRKRTLSASRVYPYISKDDLVLAHRVLSTSQRRLIESDMRGRSVAGTIGPVPHDSQALAKRSDTPLKRHTRRQCALDDGDRSQRDAESDRGQTQTQDYDSTRDDKSSKRTDAHGSPRHIRKHNEAAPKEREKSGSAEKRSEAETKESARSRSKERHGEGRDKPTRTRERDTPPTRKRTASFSGEQPVLPACDKRQKRREARNDR</sequence>
<keyword evidence="2" id="KW-1185">Reference proteome</keyword>
<reference evidence="1" key="1">
    <citation type="submission" date="2022-07" db="EMBL/GenBank/DDBJ databases">
        <title>Genome Sequence of Phlebia brevispora.</title>
        <authorList>
            <person name="Buettner E."/>
        </authorList>
    </citation>
    <scope>NUCLEOTIDE SEQUENCE</scope>
    <source>
        <strain evidence="1">MPL23</strain>
    </source>
</reference>
<evidence type="ECO:0000313" key="2">
    <source>
        <dbReference type="Proteomes" id="UP001148662"/>
    </source>
</evidence>
<name>A0ACC1T6M8_9APHY</name>
<dbReference type="Proteomes" id="UP001148662">
    <property type="component" value="Unassembled WGS sequence"/>
</dbReference>
<accession>A0ACC1T6M8</accession>
<organism evidence="1 2">
    <name type="scientific">Phlebia brevispora</name>
    <dbReference type="NCBI Taxonomy" id="194682"/>
    <lineage>
        <taxon>Eukaryota</taxon>
        <taxon>Fungi</taxon>
        <taxon>Dikarya</taxon>
        <taxon>Basidiomycota</taxon>
        <taxon>Agaricomycotina</taxon>
        <taxon>Agaricomycetes</taxon>
        <taxon>Polyporales</taxon>
        <taxon>Meruliaceae</taxon>
        <taxon>Phlebia</taxon>
    </lineage>
</organism>
<comment type="caution">
    <text evidence="1">The sequence shown here is derived from an EMBL/GenBank/DDBJ whole genome shotgun (WGS) entry which is preliminary data.</text>
</comment>
<proteinExistence type="predicted"/>